<comment type="caution">
    <text evidence="2">The sequence shown here is derived from an EMBL/GenBank/DDBJ whole genome shotgun (WGS) entry which is preliminary data.</text>
</comment>
<proteinExistence type="predicted"/>
<dbReference type="EMBL" id="JABXBU010000012">
    <property type="protein sequence ID" value="KAF8789779.1"/>
    <property type="molecule type" value="Genomic_DNA"/>
</dbReference>
<reference evidence="2" key="1">
    <citation type="journal article" date="2020" name="bioRxiv">
        <title>Chromosome-level reference genome of the European wasp spider Argiope bruennichi: a resource for studies on range expansion and evolutionary adaptation.</title>
        <authorList>
            <person name="Sheffer M.M."/>
            <person name="Hoppe A."/>
            <person name="Krehenwinkel H."/>
            <person name="Uhl G."/>
            <person name="Kuss A.W."/>
            <person name="Jensen L."/>
            <person name="Jensen C."/>
            <person name="Gillespie R.G."/>
            <person name="Hoff K.J."/>
            <person name="Prost S."/>
        </authorList>
    </citation>
    <scope>NUCLEOTIDE SEQUENCE</scope>
</reference>
<dbReference type="Proteomes" id="UP000807504">
    <property type="component" value="Unassembled WGS sequence"/>
</dbReference>
<dbReference type="AlphaFoldDB" id="A0A8T0FJR8"/>
<feature type="region of interest" description="Disordered" evidence="1">
    <location>
        <begin position="60"/>
        <end position="90"/>
    </location>
</feature>
<keyword evidence="3" id="KW-1185">Reference proteome</keyword>
<name>A0A8T0FJR8_ARGBR</name>
<feature type="compositionally biased region" description="Polar residues" evidence="1">
    <location>
        <begin position="71"/>
        <end position="81"/>
    </location>
</feature>
<feature type="compositionally biased region" description="Basic and acidic residues" evidence="1">
    <location>
        <begin position="60"/>
        <end position="69"/>
    </location>
</feature>
<sequence length="90" mass="9996">MVSATLLKRIWSVCYCKSKTLLVRLCQDVASKSRVGSTEEAHDPEIGDRAAVLLVAALQRSDERDDRSRSTYSYKVSQNDGQSDESGKQT</sequence>
<organism evidence="2 3">
    <name type="scientific">Argiope bruennichi</name>
    <name type="common">Wasp spider</name>
    <name type="synonym">Aranea bruennichi</name>
    <dbReference type="NCBI Taxonomy" id="94029"/>
    <lineage>
        <taxon>Eukaryota</taxon>
        <taxon>Metazoa</taxon>
        <taxon>Ecdysozoa</taxon>
        <taxon>Arthropoda</taxon>
        <taxon>Chelicerata</taxon>
        <taxon>Arachnida</taxon>
        <taxon>Araneae</taxon>
        <taxon>Araneomorphae</taxon>
        <taxon>Entelegynae</taxon>
        <taxon>Araneoidea</taxon>
        <taxon>Araneidae</taxon>
        <taxon>Argiope</taxon>
    </lineage>
</organism>
<evidence type="ECO:0000256" key="1">
    <source>
        <dbReference type="SAM" id="MobiDB-lite"/>
    </source>
</evidence>
<gene>
    <name evidence="2" type="ORF">HNY73_007692</name>
</gene>
<evidence type="ECO:0000313" key="3">
    <source>
        <dbReference type="Proteomes" id="UP000807504"/>
    </source>
</evidence>
<reference evidence="2" key="2">
    <citation type="submission" date="2020-06" db="EMBL/GenBank/DDBJ databases">
        <authorList>
            <person name="Sheffer M."/>
        </authorList>
    </citation>
    <scope>NUCLEOTIDE SEQUENCE</scope>
</reference>
<protein>
    <submittedName>
        <fullName evidence="2">Uncharacterized protein</fullName>
    </submittedName>
</protein>
<accession>A0A8T0FJR8</accession>
<evidence type="ECO:0000313" key="2">
    <source>
        <dbReference type="EMBL" id="KAF8789779.1"/>
    </source>
</evidence>